<dbReference type="Proteomes" id="UP000177078">
    <property type="component" value="Unassembled WGS sequence"/>
</dbReference>
<dbReference type="InterPro" id="IPR007863">
    <property type="entry name" value="Peptidase_M16_C"/>
</dbReference>
<dbReference type="Pfam" id="PF00675">
    <property type="entry name" value="Peptidase_M16"/>
    <property type="match status" value="1"/>
</dbReference>
<sequence length="424" mass="48448">MFKKTTLNNGLRIVVTPLQNTRAVTVLVLIGTGSKYEVKRINGISHLLEHMIFKGTKKRPNTLDIAKELDRVGGIYNAFTGKEFMGFWVKLDAKHFDLSCDVVSDMIFNSLFQSKELAREKKVIFEEINMIKDNPQGYVLDLWEELLYGDQPAGWMISGSKETLEKVSRRDVIDYFKSHFVAGNVVISIAGNLSAEKALETAKRFFGKFKRFQKPAKRSVVEKQTTPQVLVHTKKTDQAHLCLGVRAFDMFDKRRHALDLIAGILGGVMSSRLFIKIREQRGLAYYVRTMPEHYTDSGYLVTHAGVDTKKLPEVLEIILREYKDIKDKKVSKEELTKIKDNAKGHLYLGLETSDAWASYNGIQEILRGEISTPEKECLKIDKITQEDIMKVAEEIFQSRRLNLAATGPFKDKKQFQSILKKFEL</sequence>
<feature type="domain" description="Peptidase M16 C-terminal" evidence="4">
    <location>
        <begin position="166"/>
        <end position="341"/>
    </location>
</feature>
<protein>
    <recommendedName>
        <fullName evidence="7">Peptidase M16</fullName>
    </recommendedName>
</protein>
<evidence type="ECO:0008006" key="7">
    <source>
        <dbReference type="Google" id="ProtNLM"/>
    </source>
</evidence>
<evidence type="ECO:0000259" key="3">
    <source>
        <dbReference type="Pfam" id="PF00675"/>
    </source>
</evidence>
<proteinExistence type="inferred from homology"/>
<evidence type="ECO:0000256" key="1">
    <source>
        <dbReference type="ARBA" id="ARBA00007261"/>
    </source>
</evidence>
<dbReference type="PROSITE" id="PS00143">
    <property type="entry name" value="INSULINASE"/>
    <property type="match status" value="1"/>
</dbReference>
<dbReference type="EMBL" id="MHUC01000018">
    <property type="protein sequence ID" value="OHA70816.1"/>
    <property type="molecule type" value="Genomic_DNA"/>
</dbReference>
<evidence type="ECO:0000259" key="4">
    <source>
        <dbReference type="Pfam" id="PF05193"/>
    </source>
</evidence>
<accession>A0A1G2RD80</accession>
<comment type="similarity">
    <text evidence="1 2">Belongs to the peptidase M16 family.</text>
</comment>
<dbReference type="InterPro" id="IPR011765">
    <property type="entry name" value="Pept_M16_N"/>
</dbReference>
<evidence type="ECO:0000313" key="5">
    <source>
        <dbReference type="EMBL" id="OHA70816.1"/>
    </source>
</evidence>
<dbReference type="PANTHER" id="PTHR11851">
    <property type="entry name" value="METALLOPROTEASE"/>
    <property type="match status" value="1"/>
</dbReference>
<name>A0A1G2RD80_9BACT</name>
<dbReference type="STRING" id="1802457.A3F15_01260"/>
<dbReference type="InterPro" id="IPR011249">
    <property type="entry name" value="Metalloenz_LuxS/M16"/>
</dbReference>
<dbReference type="InterPro" id="IPR050361">
    <property type="entry name" value="MPP/UQCRC_Complex"/>
</dbReference>
<feature type="domain" description="Peptidase M16 N-terminal" evidence="3">
    <location>
        <begin position="18"/>
        <end position="154"/>
    </location>
</feature>
<evidence type="ECO:0000313" key="6">
    <source>
        <dbReference type="Proteomes" id="UP000177078"/>
    </source>
</evidence>
<dbReference type="SUPFAM" id="SSF63411">
    <property type="entry name" value="LuxS/MPP-like metallohydrolase"/>
    <property type="match status" value="2"/>
</dbReference>
<dbReference type="GO" id="GO:0046872">
    <property type="term" value="F:metal ion binding"/>
    <property type="evidence" value="ECO:0007669"/>
    <property type="project" value="InterPro"/>
</dbReference>
<dbReference type="GO" id="GO:0006508">
    <property type="term" value="P:proteolysis"/>
    <property type="evidence" value="ECO:0007669"/>
    <property type="project" value="InterPro"/>
</dbReference>
<gene>
    <name evidence="5" type="ORF">A3F15_01260</name>
</gene>
<dbReference type="PANTHER" id="PTHR11851:SF49">
    <property type="entry name" value="MITOCHONDRIAL-PROCESSING PEPTIDASE SUBUNIT ALPHA"/>
    <property type="match status" value="1"/>
</dbReference>
<dbReference type="AlphaFoldDB" id="A0A1G2RD80"/>
<dbReference type="InterPro" id="IPR001431">
    <property type="entry name" value="Pept_M16_Zn_BS"/>
</dbReference>
<comment type="caution">
    <text evidence="5">The sequence shown here is derived from an EMBL/GenBank/DDBJ whole genome shotgun (WGS) entry which is preliminary data.</text>
</comment>
<organism evidence="5 6">
    <name type="scientific">Candidatus Wildermuthbacteria bacterium RIFCSPHIGHO2_12_FULL_40_12</name>
    <dbReference type="NCBI Taxonomy" id="1802457"/>
    <lineage>
        <taxon>Bacteria</taxon>
        <taxon>Candidatus Wildermuthiibacteriota</taxon>
    </lineage>
</organism>
<dbReference type="Gene3D" id="3.30.830.10">
    <property type="entry name" value="Metalloenzyme, LuxS/M16 peptidase-like"/>
    <property type="match status" value="2"/>
</dbReference>
<evidence type="ECO:0000256" key="2">
    <source>
        <dbReference type="RuleBase" id="RU004447"/>
    </source>
</evidence>
<dbReference type="Pfam" id="PF05193">
    <property type="entry name" value="Peptidase_M16_C"/>
    <property type="match status" value="1"/>
</dbReference>
<dbReference type="GO" id="GO:0004222">
    <property type="term" value="F:metalloendopeptidase activity"/>
    <property type="evidence" value="ECO:0007669"/>
    <property type="project" value="InterPro"/>
</dbReference>
<reference evidence="5 6" key="1">
    <citation type="journal article" date="2016" name="Nat. Commun.">
        <title>Thousands of microbial genomes shed light on interconnected biogeochemical processes in an aquifer system.</title>
        <authorList>
            <person name="Anantharaman K."/>
            <person name="Brown C.T."/>
            <person name="Hug L.A."/>
            <person name="Sharon I."/>
            <person name="Castelle C.J."/>
            <person name="Probst A.J."/>
            <person name="Thomas B.C."/>
            <person name="Singh A."/>
            <person name="Wilkins M.J."/>
            <person name="Karaoz U."/>
            <person name="Brodie E.L."/>
            <person name="Williams K.H."/>
            <person name="Hubbard S.S."/>
            <person name="Banfield J.F."/>
        </authorList>
    </citation>
    <scope>NUCLEOTIDE SEQUENCE [LARGE SCALE GENOMIC DNA]</scope>
</reference>